<dbReference type="AlphaFoldDB" id="A0A553P696"/>
<keyword evidence="3" id="KW-1185">Reference proteome</keyword>
<sequence>MGWFGSSTADTTTSKKPSSDSLDLSDALGDSGFGSKKRSIYDDSTPLSHEFGSSSGGGNYSSDQVEQQIQMEQQKLQLMTASLKAFMISSLVSFSDILAAIRLRKLSNESRPELSLSTSATIFLISSFLGSNPNALMATLRSLVSIKPLLWVSNKLNASRMSVFCSSDKSNLMAVLLRLAPPVILALASLCGPKSPKSKWMYWPSLGMILITHSWSIKYMKVCGDGVGDRSSCFRQQVSLPNVCRGRRTEDNLEPEGK</sequence>
<dbReference type="Proteomes" id="UP000318571">
    <property type="component" value="Chromosome 3"/>
</dbReference>
<name>A0A553P696_TIGCA</name>
<accession>A0A553P696</accession>
<comment type="caution">
    <text evidence="2">The sequence shown here is derived from an EMBL/GenBank/DDBJ whole genome shotgun (WGS) entry which is preliminary data.</text>
</comment>
<evidence type="ECO:0000256" key="1">
    <source>
        <dbReference type="SAM" id="MobiDB-lite"/>
    </source>
</evidence>
<dbReference type="EMBL" id="VCGU01000007">
    <property type="protein sequence ID" value="TRY73204.1"/>
    <property type="molecule type" value="Genomic_DNA"/>
</dbReference>
<protein>
    <submittedName>
        <fullName evidence="2">Uncharacterized protein</fullName>
    </submittedName>
</protein>
<organism evidence="2 3">
    <name type="scientific">Tigriopus californicus</name>
    <name type="common">Marine copepod</name>
    <dbReference type="NCBI Taxonomy" id="6832"/>
    <lineage>
        <taxon>Eukaryota</taxon>
        <taxon>Metazoa</taxon>
        <taxon>Ecdysozoa</taxon>
        <taxon>Arthropoda</taxon>
        <taxon>Crustacea</taxon>
        <taxon>Multicrustacea</taxon>
        <taxon>Hexanauplia</taxon>
        <taxon>Copepoda</taxon>
        <taxon>Harpacticoida</taxon>
        <taxon>Harpacticidae</taxon>
        <taxon>Tigriopus</taxon>
    </lineage>
</organism>
<proteinExistence type="predicted"/>
<gene>
    <name evidence="2" type="ORF">TCAL_16884</name>
</gene>
<evidence type="ECO:0000313" key="3">
    <source>
        <dbReference type="Proteomes" id="UP000318571"/>
    </source>
</evidence>
<reference evidence="2 3" key="1">
    <citation type="journal article" date="2018" name="Nat. Ecol. Evol.">
        <title>Genomic signatures of mitonuclear coevolution across populations of Tigriopus californicus.</title>
        <authorList>
            <person name="Barreto F.S."/>
            <person name="Watson E.T."/>
            <person name="Lima T.G."/>
            <person name="Willett C.S."/>
            <person name="Edmands S."/>
            <person name="Li W."/>
            <person name="Burton R.S."/>
        </authorList>
    </citation>
    <scope>NUCLEOTIDE SEQUENCE [LARGE SCALE GENOMIC DNA]</scope>
    <source>
        <strain evidence="2 3">San Diego</strain>
    </source>
</reference>
<feature type="region of interest" description="Disordered" evidence="1">
    <location>
        <begin position="1"/>
        <end position="66"/>
    </location>
</feature>
<feature type="compositionally biased region" description="Low complexity" evidence="1">
    <location>
        <begin position="1"/>
        <end position="34"/>
    </location>
</feature>
<evidence type="ECO:0000313" key="2">
    <source>
        <dbReference type="EMBL" id="TRY73204.1"/>
    </source>
</evidence>